<evidence type="ECO:0000256" key="2">
    <source>
        <dbReference type="ARBA" id="ARBA00012438"/>
    </source>
</evidence>
<dbReference type="Pfam" id="PF00512">
    <property type="entry name" value="HisKA"/>
    <property type="match status" value="1"/>
</dbReference>
<dbReference type="PRINTS" id="PR00344">
    <property type="entry name" value="BCTRLSENSOR"/>
</dbReference>
<dbReference type="SMART" id="SM00448">
    <property type="entry name" value="REC"/>
    <property type="match status" value="1"/>
</dbReference>
<feature type="domain" description="Response regulatory" evidence="6">
    <location>
        <begin position="15"/>
        <end position="127"/>
    </location>
</feature>
<feature type="modified residue" description="4-aspartylphosphate" evidence="4">
    <location>
        <position position="62"/>
    </location>
</feature>
<organism evidence="7 8">
    <name type="scientific">Pelotalea chapellei</name>
    <dbReference type="NCBI Taxonomy" id="44671"/>
    <lineage>
        <taxon>Bacteria</taxon>
        <taxon>Pseudomonadati</taxon>
        <taxon>Thermodesulfobacteriota</taxon>
        <taxon>Desulfuromonadia</taxon>
        <taxon>Geobacterales</taxon>
        <taxon>Geobacteraceae</taxon>
        <taxon>Pelotalea</taxon>
    </lineage>
</organism>
<dbReference type="SMART" id="SM00387">
    <property type="entry name" value="HATPase_c"/>
    <property type="match status" value="1"/>
</dbReference>
<comment type="catalytic activity">
    <reaction evidence="1">
        <text>ATP + protein L-histidine = ADP + protein N-phospho-L-histidine.</text>
        <dbReference type="EC" id="2.7.13.3"/>
    </reaction>
</comment>
<dbReference type="CDD" id="cd00082">
    <property type="entry name" value="HisKA"/>
    <property type="match status" value="1"/>
</dbReference>
<evidence type="ECO:0000256" key="1">
    <source>
        <dbReference type="ARBA" id="ARBA00000085"/>
    </source>
</evidence>
<dbReference type="InterPro" id="IPR004358">
    <property type="entry name" value="Sig_transdc_His_kin-like_C"/>
</dbReference>
<keyword evidence="3 4" id="KW-0597">Phosphoprotein</keyword>
<feature type="domain" description="Histidine kinase" evidence="5">
    <location>
        <begin position="152"/>
        <end position="370"/>
    </location>
</feature>
<gene>
    <name evidence="7" type="ORF">KJB30_11070</name>
</gene>
<dbReference type="SUPFAM" id="SSF52172">
    <property type="entry name" value="CheY-like"/>
    <property type="match status" value="1"/>
</dbReference>
<dbReference type="PANTHER" id="PTHR43547:SF2">
    <property type="entry name" value="HYBRID SIGNAL TRANSDUCTION HISTIDINE KINASE C"/>
    <property type="match status" value="1"/>
</dbReference>
<dbReference type="Gene3D" id="1.10.287.130">
    <property type="match status" value="1"/>
</dbReference>
<dbReference type="PROSITE" id="PS50109">
    <property type="entry name" value="HIS_KIN"/>
    <property type="match status" value="1"/>
</dbReference>
<dbReference type="SMART" id="SM00388">
    <property type="entry name" value="HisKA"/>
    <property type="match status" value="1"/>
</dbReference>
<dbReference type="PANTHER" id="PTHR43547">
    <property type="entry name" value="TWO-COMPONENT HISTIDINE KINASE"/>
    <property type="match status" value="1"/>
</dbReference>
<proteinExistence type="predicted"/>
<dbReference type="Pfam" id="PF00072">
    <property type="entry name" value="Response_reg"/>
    <property type="match status" value="1"/>
</dbReference>
<dbReference type="Pfam" id="PF02518">
    <property type="entry name" value="HATPase_c"/>
    <property type="match status" value="1"/>
</dbReference>
<dbReference type="InterPro" id="IPR001789">
    <property type="entry name" value="Sig_transdc_resp-reg_receiver"/>
</dbReference>
<evidence type="ECO:0000259" key="6">
    <source>
        <dbReference type="PROSITE" id="PS50110"/>
    </source>
</evidence>
<comment type="caution">
    <text evidence="7">The sequence shown here is derived from an EMBL/GenBank/DDBJ whole genome shotgun (WGS) entry which is preliminary data.</text>
</comment>
<evidence type="ECO:0000256" key="4">
    <source>
        <dbReference type="PROSITE-ProRule" id="PRU00169"/>
    </source>
</evidence>
<dbReference type="CDD" id="cd00075">
    <property type="entry name" value="HATPase"/>
    <property type="match status" value="1"/>
</dbReference>
<dbReference type="SUPFAM" id="SSF55874">
    <property type="entry name" value="ATPase domain of HSP90 chaperone/DNA topoisomerase II/histidine kinase"/>
    <property type="match status" value="1"/>
</dbReference>
<dbReference type="CDD" id="cd00156">
    <property type="entry name" value="REC"/>
    <property type="match status" value="1"/>
</dbReference>
<dbReference type="RefSeq" id="WP_214299130.1">
    <property type="nucleotide sequence ID" value="NZ_JAHDYS010000009.1"/>
</dbReference>
<dbReference type="EC" id="2.7.13.3" evidence="2"/>
<dbReference type="PROSITE" id="PS50110">
    <property type="entry name" value="RESPONSE_REGULATORY"/>
    <property type="match status" value="1"/>
</dbReference>
<keyword evidence="8" id="KW-1185">Reference proteome</keyword>
<dbReference type="EMBL" id="JAHDYS010000009">
    <property type="protein sequence ID" value="MBT1072329.1"/>
    <property type="molecule type" value="Genomic_DNA"/>
</dbReference>
<evidence type="ECO:0000259" key="5">
    <source>
        <dbReference type="PROSITE" id="PS50109"/>
    </source>
</evidence>
<dbReference type="InterPro" id="IPR036890">
    <property type="entry name" value="HATPase_C_sf"/>
</dbReference>
<name>A0ABS5U9J3_9BACT</name>
<dbReference type="InterPro" id="IPR011006">
    <property type="entry name" value="CheY-like_superfamily"/>
</dbReference>
<sequence length="374" mass="41495">MAVLKRNDQAKSQTSILIVDDEKVIRDLCARALMEYRVFQAGNCADAVRVYEKERTDLVLADVMMPGGDGIQLLRQIKKLDPNAAVIIMTGFADKEIILNALKEGADDFISKPLNLLQLKTVMEKALARNQLKEELATLKQLDRLKSNFLSLISHKLRTPITAISLFLQNIQRGVYDTSDALFLQNVNLINEEAAYLNRMVNDLLTFSQMMEGSSLLHVEPCDLNIIVGNVLQGSREALRKPGVTTEFSERHLPAIYLDRAKIAFALQQVIDNAYKFSGETGRVSIHIRDGEDNLTVIVADSGAGIPQEELTRVFDKFYQIDPDNTGQVRGFGLGLFYAREFVRQHGGNLDIASEAGKGTSVTITLPVQPTVSA</sequence>
<evidence type="ECO:0000313" key="8">
    <source>
        <dbReference type="Proteomes" id="UP000784128"/>
    </source>
</evidence>
<dbReference type="Gene3D" id="3.40.50.2300">
    <property type="match status" value="1"/>
</dbReference>
<evidence type="ECO:0000313" key="7">
    <source>
        <dbReference type="EMBL" id="MBT1072329.1"/>
    </source>
</evidence>
<dbReference type="InterPro" id="IPR003594">
    <property type="entry name" value="HATPase_dom"/>
</dbReference>
<dbReference type="Gene3D" id="3.30.565.10">
    <property type="entry name" value="Histidine kinase-like ATPase, C-terminal domain"/>
    <property type="match status" value="1"/>
</dbReference>
<accession>A0ABS5U9J3</accession>
<dbReference type="InterPro" id="IPR005467">
    <property type="entry name" value="His_kinase_dom"/>
</dbReference>
<dbReference type="InterPro" id="IPR003661">
    <property type="entry name" value="HisK_dim/P_dom"/>
</dbReference>
<reference evidence="7 8" key="1">
    <citation type="submission" date="2021-05" db="EMBL/GenBank/DDBJ databases">
        <title>The draft genome of Geobacter chapellei DSM 13688.</title>
        <authorList>
            <person name="Xu Z."/>
            <person name="Masuda Y."/>
            <person name="Itoh H."/>
            <person name="Senoo K."/>
        </authorList>
    </citation>
    <scope>NUCLEOTIDE SEQUENCE [LARGE SCALE GENOMIC DNA]</scope>
    <source>
        <strain evidence="7 8">DSM 13688</strain>
    </source>
</reference>
<evidence type="ECO:0000256" key="3">
    <source>
        <dbReference type="ARBA" id="ARBA00022553"/>
    </source>
</evidence>
<protein>
    <recommendedName>
        <fullName evidence="2">histidine kinase</fullName>
        <ecNumber evidence="2">2.7.13.3</ecNumber>
    </recommendedName>
</protein>
<dbReference type="Proteomes" id="UP000784128">
    <property type="component" value="Unassembled WGS sequence"/>
</dbReference>